<organism evidence="3 4">
    <name type="scientific">Nocardiopsis mwathae</name>
    <dbReference type="NCBI Taxonomy" id="1472723"/>
    <lineage>
        <taxon>Bacteria</taxon>
        <taxon>Bacillati</taxon>
        <taxon>Actinomycetota</taxon>
        <taxon>Actinomycetes</taxon>
        <taxon>Streptosporangiales</taxon>
        <taxon>Nocardiopsidaceae</taxon>
        <taxon>Nocardiopsis</taxon>
    </lineage>
</organism>
<sequence>MSPTLTRDAARDHVSVHRPARIVVDAVDGRSRARVLEAGTFVSPRPMPGRGAGVKIALVGIRASLCAGDDFALRVEVGPGARVELVDPNGTVAFNARGGAASWRAELTLGEGAVVHWREQPFVLADGADVHREVRADLAPGAELLWRETLVLGRSGEHGGALRSLTRVTHGGHDLLVEDLDLRTPAARELPGILGTARVLGQVALFGRTPPGDPSPSRLDLVGAGALHRAVTHRAYETDRILDPVWSSWSDDRLR</sequence>
<evidence type="ECO:0000313" key="4">
    <source>
        <dbReference type="Proteomes" id="UP000546642"/>
    </source>
</evidence>
<dbReference type="RefSeq" id="WP_246421581.1">
    <property type="nucleotide sequence ID" value="NZ_JACHDS010000001.1"/>
</dbReference>
<evidence type="ECO:0000256" key="2">
    <source>
        <dbReference type="HAMAP-Rule" id="MF_01384"/>
    </source>
</evidence>
<keyword evidence="2" id="KW-0963">Cytoplasm</keyword>
<dbReference type="AlphaFoldDB" id="A0A7W9YER0"/>
<protein>
    <recommendedName>
        <fullName evidence="2">Urease accessory protein UreD</fullName>
    </recommendedName>
</protein>
<keyword evidence="2" id="KW-0996">Nickel insertion</keyword>
<evidence type="ECO:0000256" key="1">
    <source>
        <dbReference type="ARBA" id="ARBA00023186"/>
    </source>
</evidence>
<comment type="subunit">
    <text evidence="2">UreD, UreF and UreG form a complex that acts as a GTP-hydrolysis-dependent molecular chaperone, activating the urease apoprotein by helping to assemble the nickel containing metallocenter of UreC. The UreE protein probably delivers the nickel.</text>
</comment>
<dbReference type="Pfam" id="PF01774">
    <property type="entry name" value="UreD"/>
    <property type="match status" value="1"/>
</dbReference>
<reference evidence="3 4" key="1">
    <citation type="submission" date="2020-08" db="EMBL/GenBank/DDBJ databases">
        <title>Sequencing the genomes of 1000 actinobacteria strains.</title>
        <authorList>
            <person name="Klenk H.-P."/>
        </authorList>
    </citation>
    <scope>NUCLEOTIDE SEQUENCE [LARGE SCALE GENOMIC DNA]</scope>
    <source>
        <strain evidence="3 4">DSM 46659</strain>
    </source>
</reference>
<comment type="caution">
    <text evidence="3">The sequence shown here is derived from an EMBL/GenBank/DDBJ whole genome shotgun (WGS) entry which is preliminary data.</text>
</comment>
<accession>A0A7W9YER0</accession>
<dbReference type="HAMAP" id="MF_01384">
    <property type="entry name" value="UreD"/>
    <property type="match status" value="1"/>
</dbReference>
<comment type="function">
    <text evidence="2">Required for maturation of urease via the functional incorporation of the urease nickel metallocenter.</text>
</comment>
<proteinExistence type="inferred from homology"/>
<dbReference type="InterPro" id="IPR002669">
    <property type="entry name" value="UreD"/>
</dbReference>
<dbReference type="Proteomes" id="UP000546642">
    <property type="component" value="Unassembled WGS sequence"/>
</dbReference>
<name>A0A7W9YER0_9ACTN</name>
<evidence type="ECO:0000313" key="3">
    <source>
        <dbReference type="EMBL" id="MBB6170752.1"/>
    </source>
</evidence>
<keyword evidence="4" id="KW-1185">Reference proteome</keyword>
<dbReference type="GO" id="GO:0005737">
    <property type="term" value="C:cytoplasm"/>
    <property type="evidence" value="ECO:0007669"/>
    <property type="project" value="UniProtKB-SubCell"/>
</dbReference>
<comment type="similarity">
    <text evidence="2">Belongs to the UreD family.</text>
</comment>
<keyword evidence="1 2" id="KW-0143">Chaperone</keyword>
<gene>
    <name evidence="2" type="primary">ureD</name>
    <name evidence="3" type="ORF">HNR23_000812</name>
</gene>
<dbReference type="EMBL" id="JACHDS010000001">
    <property type="protein sequence ID" value="MBB6170752.1"/>
    <property type="molecule type" value="Genomic_DNA"/>
</dbReference>
<dbReference type="GO" id="GO:0016151">
    <property type="term" value="F:nickel cation binding"/>
    <property type="evidence" value="ECO:0007669"/>
    <property type="project" value="UniProtKB-UniRule"/>
</dbReference>
<comment type="subcellular location">
    <subcellularLocation>
        <location evidence="2">Cytoplasm</location>
    </subcellularLocation>
</comment>